<keyword evidence="1" id="KW-0732">Signal</keyword>
<keyword evidence="3" id="KW-1185">Reference proteome</keyword>
<dbReference type="AlphaFoldDB" id="A0A2T0X3N9"/>
<evidence type="ECO:0000313" key="3">
    <source>
        <dbReference type="Proteomes" id="UP000238801"/>
    </source>
</evidence>
<protein>
    <submittedName>
        <fullName evidence="2">Beta-barrel assembly complex subunit BamF</fullName>
    </submittedName>
</protein>
<feature type="signal peptide" evidence="1">
    <location>
        <begin position="1"/>
        <end position="18"/>
    </location>
</feature>
<dbReference type="RefSeq" id="WP_106161145.1">
    <property type="nucleotide sequence ID" value="NZ_PVTT01000002.1"/>
</dbReference>
<sequence length="171" mass="17743">MTRILAAMLALITLTACGAGRDEPDLLVLNPDAAGPDEFSIVPNRPLELPPSFSELPVPTPGGINRTDQTPLADAARALGGSGAVPRGGVPASDAALIAAAGAPQAGIRGTLASEDLAFRRGNDARPLERLFGVNVYGRAYAAQRLDPRTELDRLRALGVRTPSPPPPPRD</sequence>
<proteinExistence type="predicted"/>
<evidence type="ECO:0000313" key="2">
    <source>
        <dbReference type="EMBL" id="PRY93562.1"/>
    </source>
</evidence>
<dbReference type="EMBL" id="PVTT01000002">
    <property type="protein sequence ID" value="PRY93562.1"/>
    <property type="molecule type" value="Genomic_DNA"/>
</dbReference>
<organism evidence="2 3">
    <name type="scientific">Hasllibacter halocynthiae</name>
    <dbReference type="NCBI Taxonomy" id="595589"/>
    <lineage>
        <taxon>Bacteria</taxon>
        <taxon>Pseudomonadati</taxon>
        <taxon>Pseudomonadota</taxon>
        <taxon>Alphaproteobacteria</taxon>
        <taxon>Rhodobacterales</taxon>
        <taxon>Roseobacteraceae</taxon>
        <taxon>Hasllibacter</taxon>
    </lineage>
</organism>
<dbReference type="PROSITE" id="PS51257">
    <property type="entry name" value="PROKAR_LIPOPROTEIN"/>
    <property type="match status" value="1"/>
</dbReference>
<dbReference type="Proteomes" id="UP000238801">
    <property type="component" value="Unassembled WGS sequence"/>
</dbReference>
<comment type="caution">
    <text evidence="2">The sequence shown here is derived from an EMBL/GenBank/DDBJ whole genome shotgun (WGS) entry which is preliminary data.</text>
</comment>
<evidence type="ECO:0000256" key="1">
    <source>
        <dbReference type="SAM" id="SignalP"/>
    </source>
</evidence>
<reference evidence="2 3" key="1">
    <citation type="submission" date="2018-03" db="EMBL/GenBank/DDBJ databases">
        <title>Genomic Encyclopedia of Archaeal and Bacterial Type Strains, Phase II (KMG-II): from individual species to whole genera.</title>
        <authorList>
            <person name="Goeker M."/>
        </authorList>
    </citation>
    <scope>NUCLEOTIDE SEQUENCE [LARGE SCALE GENOMIC DNA]</scope>
    <source>
        <strain evidence="2 3">DSM 29318</strain>
    </source>
</reference>
<dbReference type="InterPro" id="IPR021395">
    <property type="entry name" value="DUF3035"/>
</dbReference>
<gene>
    <name evidence="2" type="ORF">BCF33_2435</name>
</gene>
<accession>A0A2T0X3N9</accession>
<dbReference type="Pfam" id="PF11233">
    <property type="entry name" value="DUF3035"/>
    <property type="match status" value="1"/>
</dbReference>
<name>A0A2T0X3N9_9RHOB</name>
<dbReference type="OrthoDB" id="7876689at2"/>
<feature type="chain" id="PRO_5015468628" evidence="1">
    <location>
        <begin position="19"/>
        <end position="171"/>
    </location>
</feature>